<dbReference type="PANTHER" id="PTHR46383:SF1">
    <property type="entry name" value="ASPARTATE AMINOTRANSFERASE"/>
    <property type="match status" value="1"/>
</dbReference>
<evidence type="ECO:0000256" key="3">
    <source>
        <dbReference type="ARBA" id="ARBA00022576"/>
    </source>
</evidence>
<dbReference type="EC" id="2.6.1.1" evidence="7"/>
<name>S0G1L9_9BACT</name>
<evidence type="ECO:0000313" key="8">
    <source>
        <dbReference type="Proteomes" id="UP000014216"/>
    </source>
</evidence>
<dbReference type="Gene3D" id="3.40.640.10">
    <property type="entry name" value="Type I PLP-dependent aspartate aminotransferase-like (Major domain)"/>
    <property type="match status" value="1"/>
</dbReference>
<proteinExistence type="inferred from homology"/>
<dbReference type="Pfam" id="PF00155">
    <property type="entry name" value="Aminotran_1_2"/>
    <property type="match status" value="1"/>
</dbReference>
<keyword evidence="4 7" id="KW-0808">Transferase</keyword>
<protein>
    <submittedName>
        <fullName evidence="7">Aspartate aminotransferase AspC</fullName>
        <ecNumber evidence="7">2.6.1.1</ecNumber>
    </submittedName>
</protein>
<comment type="caution">
    <text evidence="7">The sequence shown here is derived from an EMBL/GenBank/DDBJ whole genome shotgun (WGS) entry which is preliminary data.</text>
</comment>
<dbReference type="InterPro" id="IPR015422">
    <property type="entry name" value="PyrdxlP-dep_Trfase_small"/>
</dbReference>
<dbReference type="PANTHER" id="PTHR46383">
    <property type="entry name" value="ASPARTATE AMINOTRANSFERASE"/>
    <property type="match status" value="1"/>
</dbReference>
<dbReference type="OrthoDB" id="9762162at2"/>
<dbReference type="SUPFAM" id="SSF53383">
    <property type="entry name" value="PLP-dependent transferases"/>
    <property type="match status" value="1"/>
</dbReference>
<dbReference type="AlphaFoldDB" id="S0G1L9"/>
<comment type="similarity">
    <text evidence="2">Belongs to the class-I pyridoxal-phosphate-dependent aminotransferase family.</text>
</comment>
<dbReference type="EMBL" id="APJX01000005">
    <property type="protein sequence ID" value="EMS79374.1"/>
    <property type="molecule type" value="Genomic_DNA"/>
</dbReference>
<evidence type="ECO:0000256" key="5">
    <source>
        <dbReference type="ARBA" id="ARBA00022898"/>
    </source>
</evidence>
<keyword evidence="3 7" id="KW-0032">Aminotransferase</keyword>
<dbReference type="Gene3D" id="3.90.1150.10">
    <property type="entry name" value="Aspartate Aminotransferase, domain 1"/>
    <property type="match status" value="1"/>
</dbReference>
<dbReference type="InterPro" id="IPR015424">
    <property type="entry name" value="PyrdxlP-dep_Trfase"/>
</dbReference>
<dbReference type="PATRIC" id="fig|1286635.3.peg.2776"/>
<dbReference type="InterPro" id="IPR004839">
    <property type="entry name" value="Aminotransferase_I/II_large"/>
</dbReference>
<dbReference type="CDD" id="cd00609">
    <property type="entry name" value="AAT_like"/>
    <property type="match status" value="1"/>
</dbReference>
<accession>S0G1L9</accession>
<reference evidence="7 8" key="1">
    <citation type="journal article" date="2013" name="Genome Announc.">
        <title>Draft Genome Sequence of Desulfotignum phosphitoxidans DSM 13687 Strain FiPS-3.</title>
        <authorList>
            <person name="Poehlein A."/>
            <person name="Daniel R."/>
            <person name="Simeonova D.D."/>
        </authorList>
    </citation>
    <scope>NUCLEOTIDE SEQUENCE [LARGE SCALE GENOMIC DNA]</scope>
    <source>
        <strain evidence="7 8">DSM 13687</strain>
    </source>
</reference>
<evidence type="ECO:0000313" key="7">
    <source>
        <dbReference type="EMBL" id="EMS79374.1"/>
    </source>
</evidence>
<evidence type="ECO:0000256" key="2">
    <source>
        <dbReference type="ARBA" id="ARBA00007441"/>
    </source>
</evidence>
<organism evidence="7 8">
    <name type="scientific">Desulfotignum phosphitoxidans DSM 13687</name>
    <dbReference type="NCBI Taxonomy" id="1286635"/>
    <lineage>
        <taxon>Bacteria</taxon>
        <taxon>Pseudomonadati</taxon>
        <taxon>Thermodesulfobacteriota</taxon>
        <taxon>Desulfobacteria</taxon>
        <taxon>Desulfobacterales</taxon>
        <taxon>Desulfobacteraceae</taxon>
        <taxon>Desulfotignum</taxon>
    </lineage>
</organism>
<dbReference type="GO" id="GO:0006520">
    <property type="term" value="P:amino acid metabolic process"/>
    <property type="evidence" value="ECO:0007669"/>
    <property type="project" value="InterPro"/>
</dbReference>
<dbReference type="InterPro" id="IPR015421">
    <property type="entry name" value="PyrdxlP-dep_Trfase_major"/>
</dbReference>
<feature type="domain" description="Aminotransferase class I/classII large" evidence="6">
    <location>
        <begin position="77"/>
        <end position="426"/>
    </location>
</feature>
<sequence>MNAIAKELNAIVSQANPHVFDMLSDMGKALFFPKGILSQSAEAKARAHKINATIGIAKQGGHVLNLPAVTRYISGIEPDEYLPYAPSFGLPGLREQWKKDLYEKNPSLAGKEISLPVVTSGITHGVSVVSDMWVNPGDVIVLPDMMWGNYNMTFTVRNQAKIVHYKAFDEALTQFNIDDFESVITAEAGRTDKIITILNFPHNPSGYSLSRQEADRVAEILLTIAQSGTHVVAVCDDAYFGLFFEEETSKESLFVKLAGKHERLAAIKLDGATKEDYVWGFRVGFITYGMTAADPAMMNHLNQSLEKKTAGCIRGNISNASHLGQTILLKAMADPEYHPQKQEKFNLLQQRAARIKTVLKDPAYRSGFDVYPFNSGYFMCIRLKDVDAEQLRLHLLDKYGVGLIAIGDRNIRVAFSCLEETDVKPLFDIVMQGISDLRAV</sequence>
<dbReference type="GO" id="GO:0004069">
    <property type="term" value="F:L-aspartate:2-oxoglutarate aminotransferase activity"/>
    <property type="evidence" value="ECO:0007669"/>
    <property type="project" value="UniProtKB-EC"/>
</dbReference>
<dbReference type="InterPro" id="IPR050596">
    <property type="entry name" value="AspAT/PAT-like"/>
</dbReference>
<keyword evidence="5" id="KW-0663">Pyridoxal phosphate</keyword>
<gene>
    <name evidence="7" type="primary">aspC</name>
    <name evidence="7" type="ORF">Dpo_5c03010</name>
</gene>
<evidence type="ECO:0000256" key="1">
    <source>
        <dbReference type="ARBA" id="ARBA00001933"/>
    </source>
</evidence>
<evidence type="ECO:0000256" key="4">
    <source>
        <dbReference type="ARBA" id="ARBA00022679"/>
    </source>
</evidence>
<dbReference type="Proteomes" id="UP000014216">
    <property type="component" value="Unassembled WGS sequence"/>
</dbReference>
<comment type="cofactor">
    <cofactor evidence="1">
        <name>pyridoxal 5'-phosphate</name>
        <dbReference type="ChEBI" id="CHEBI:597326"/>
    </cofactor>
</comment>
<dbReference type="GO" id="GO:0030170">
    <property type="term" value="F:pyridoxal phosphate binding"/>
    <property type="evidence" value="ECO:0007669"/>
    <property type="project" value="InterPro"/>
</dbReference>
<keyword evidence="8" id="KW-1185">Reference proteome</keyword>
<dbReference type="RefSeq" id="WP_006966504.1">
    <property type="nucleotide sequence ID" value="NZ_APJX01000005.1"/>
</dbReference>
<dbReference type="NCBIfam" id="NF006388">
    <property type="entry name" value="PRK08637.1"/>
    <property type="match status" value="1"/>
</dbReference>
<evidence type="ECO:0000259" key="6">
    <source>
        <dbReference type="Pfam" id="PF00155"/>
    </source>
</evidence>